<dbReference type="PANTHER" id="PTHR46746:SF9">
    <property type="entry name" value="CD209 ANTIGEN-LIKE PROTEIN C-LIKE"/>
    <property type="match status" value="1"/>
</dbReference>
<evidence type="ECO:0000313" key="4">
    <source>
        <dbReference type="Proteomes" id="UP001152795"/>
    </source>
</evidence>
<dbReference type="OrthoDB" id="2142683at2759"/>
<dbReference type="CDD" id="cd00037">
    <property type="entry name" value="CLECT"/>
    <property type="match status" value="1"/>
</dbReference>
<dbReference type="GO" id="GO:0030246">
    <property type="term" value="F:carbohydrate binding"/>
    <property type="evidence" value="ECO:0007669"/>
    <property type="project" value="UniProtKB-KW"/>
</dbReference>
<dbReference type="InterPro" id="IPR051379">
    <property type="entry name" value="C-type_Lectin_Receptor_IMM"/>
</dbReference>
<dbReference type="PROSITE" id="PS50041">
    <property type="entry name" value="C_TYPE_LECTIN_2"/>
    <property type="match status" value="1"/>
</dbReference>
<protein>
    <submittedName>
        <fullName evidence="3">Uncharacterized protein</fullName>
    </submittedName>
</protein>
<dbReference type="InterPro" id="IPR001304">
    <property type="entry name" value="C-type_lectin-like"/>
</dbReference>
<dbReference type="EMBL" id="CACRXK020006193">
    <property type="protein sequence ID" value="CAB4008668.1"/>
    <property type="molecule type" value="Genomic_DNA"/>
</dbReference>
<dbReference type="Gene3D" id="3.10.100.10">
    <property type="entry name" value="Mannose-Binding Protein A, subunit A"/>
    <property type="match status" value="2"/>
</dbReference>
<dbReference type="AlphaFoldDB" id="A0A6S7J725"/>
<organism evidence="3 4">
    <name type="scientific">Paramuricea clavata</name>
    <name type="common">Red gorgonian</name>
    <name type="synonym">Violescent sea-whip</name>
    <dbReference type="NCBI Taxonomy" id="317549"/>
    <lineage>
        <taxon>Eukaryota</taxon>
        <taxon>Metazoa</taxon>
        <taxon>Cnidaria</taxon>
        <taxon>Anthozoa</taxon>
        <taxon>Octocorallia</taxon>
        <taxon>Malacalcyonacea</taxon>
        <taxon>Plexauridae</taxon>
        <taxon>Paramuricea</taxon>
    </lineage>
</organism>
<dbReference type="Pfam" id="PF00059">
    <property type="entry name" value="Lectin_C"/>
    <property type="match status" value="1"/>
</dbReference>
<keyword evidence="4" id="KW-1185">Reference proteome</keyword>
<evidence type="ECO:0000256" key="2">
    <source>
        <dbReference type="ARBA" id="ARBA00023157"/>
    </source>
</evidence>
<name>A0A6S7J725_PARCT</name>
<dbReference type="PROSITE" id="PS00615">
    <property type="entry name" value="C_TYPE_LECTIN_1"/>
    <property type="match status" value="1"/>
</dbReference>
<dbReference type="SUPFAM" id="SSF56436">
    <property type="entry name" value="C-type lectin-like"/>
    <property type="match status" value="2"/>
</dbReference>
<sequence length="485" mass="54454">MAGEQSGKFRTIHVVLQEVVCHNAGNDGKSDGARKIRDALCTVAVESELDSDRKSFCRSLSWHTICDNDWLGFRSSCYKLEPEETTCRKARNKCANDGSKLVEINDLQEEEFINTSFKGKYLHCGEEQRDVSGKGNFICEKKANCSNNWNLANSGQCWREIDKDLMTWQAAYDFCLLKNSSLLNSNDGTVINKTSPSLKDGKRCWTNSTQINDPLQGLYCLDGGQFNANHRQGLYGYLTYAGEEERCTIIRESQNGIWEDIPCSAGHSFVCKNRELKSTNDPKKSIEEKGKILKAVHRLVDVPFKVEEKLSERTKEIIGIVNSSSFKGSLKSTTQNRTVVEVDTANLDRLHEWRENITSIPNVTLWKLCQNELDCEVKRITIQLKNITVDCSALSHSPCLARADIIVLDYIVKGKLITKLEENERVSLIFSTNLKSVTRKEVNCLYLDGVECEGMAVGKIDGGNIECLADHLTSFTMVVLDNGAK</sequence>
<keyword evidence="2" id="KW-1015">Disulfide bond</keyword>
<feature type="non-terminal residue" evidence="3">
    <location>
        <position position="485"/>
    </location>
</feature>
<dbReference type="Proteomes" id="UP001152795">
    <property type="component" value="Unassembled WGS sequence"/>
</dbReference>
<dbReference type="PANTHER" id="PTHR46746">
    <property type="entry name" value="KILLER CELL LECTIN-LIKE RECEPTOR SUBFAMILY F MEMBER 2"/>
    <property type="match status" value="1"/>
</dbReference>
<evidence type="ECO:0000313" key="3">
    <source>
        <dbReference type="EMBL" id="CAB4008668.1"/>
    </source>
</evidence>
<reference evidence="3" key="1">
    <citation type="submission" date="2020-04" db="EMBL/GenBank/DDBJ databases">
        <authorList>
            <person name="Alioto T."/>
            <person name="Alioto T."/>
            <person name="Gomez Garrido J."/>
        </authorList>
    </citation>
    <scope>NUCLEOTIDE SEQUENCE</scope>
    <source>
        <strain evidence="3">A484AB</strain>
    </source>
</reference>
<dbReference type="InterPro" id="IPR018378">
    <property type="entry name" value="C-type_lectin_CS"/>
</dbReference>
<comment type="caution">
    <text evidence="3">The sequence shown here is derived from an EMBL/GenBank/DDBJ whole genome shotgun (WGS) entry which is preliminary data.</text>
</comment>
<proteinExistence type="predicted"/>
<evidence type="ECO:0000256" key="1">
    <source>
        <dbReference type="ARBA" id="ARBA00022734"/>
    </source>
</evidence>
<accession>A0A6S7J725</accession>
<dbReference type="InterPro" id="IPR016187">
    <property type="entry name" value="CTDL_fold"/>
</dbReference>
<gene>
    <name evidence="3" type="ORF">PACLA_8A025775</name>
</gene>
<keyword evidence="1" id="KW-0430">Lectin</keyword>
<dbReference type="InterPro" id="IPR016186">
    <property type="entry name" value="C-type_lectin-like/link_sf"/>
</dbReference>